<accession>A0ABW9ZQW0</accession>
<proteinExistence type="predicted"/>
<dbReference type="Proteomes" id="UP000753802">
    <property type="component" value="Unassembled WGS sequence"/>
</dbReference>
<name>A0ABW9ZQW0_9BACT</name>
<dbReference type="RefSeq" id="WP_161817643.1">
    <property type="nucleotide sequence ID" value="NZ_JAACJS010000006.1"/>
</dbReference>
<keyword evidence="2" id="KW-1185">Reference proteome</keyword>
<protein>
    <submittedName>
        <fullName evidence="1">Uncharacterized protein</fullName>
    </submittedName>
</protein>
<reference evidence="1 2" key="1">
    <citation type="submission" date="2020-01" db="EMBL/GenBank/DDBJ databases">
        <title>Genome analysis.</title>
        <authorList>
            <person name="Wu S."/>
            <person name="Wang G."/>
        </authorList>
    </citation>
    <scope>NUCLEOTIDE SEQUENCE [LARGE SCALE GENOMIC DNA]</scope>
    <source>
        <strain evidence="1 2">SYL130</strain>
    </source>
</reference>
<evidence type="ECO:0000313" key="1">
    <source>
        <dbReference type="EMBL" id="NCI49314.1"/>
    </source>
</evidence>
<sequence length="65" mass="7482">MTTAKRKSIYYPAPISDEACRQLSEKYGVAVDKLKQMAKELRFGRPKLEMHLIVLQTEARKKTGK</sequence>
<comment type="caution">
    <text evidence="1">The sequence shown here is derived from an EMBL/GenBank/DDBJ whole genome shotgun (WGS) entry which is preliminary data.</text>
</comment>
<gene>
    <name evidence="1" type="ORF">GWC95_05215</name>
</gene>
<dbReference type="EMBL" id="JAACJS010000006">
    <property type="protein sequence ID" value="NCI49314.1"/>
    <property type="molecule type" value="Genomic_DNA"/>
</dbReference>
<evidence type="ECO:0000313" key="2">
    <source>
        <dbReference type="Proteomes" id="UP000753802"/>
    </source>
</evidence>
<organism evidence="1 2">
    <name type="scientific">Sediminibacterium roseum</name>
    <dbReference type="NCBI Taxonomy" id="1978412"/>
    <lineage>
        <taxon>Bacteria</taxon>
        <taxon>Pseudomonadati</taxon>
        <taxon>Bacteroidota</taxon>
        <taxon>Chitinophagia</taxon>
        <taxon>Chitinophagales</taxon>
        <taxon>Chitinophagaceae</taxon>
        <taxon>Sediminibacterium</taxon>
    </lineage>
</organism>